<dbReference type="Gene3D" id="1.20.58.740">
    <property type="match status" value="1"/>
</dbReference>
<keyword evidence="3" id="KW-1185">Reference proteome</keyword>
<evidence type="ECO:0000259" key="1">
    <source>
        <dbReference type="Pfam" id="PF20421"/>
    </source>
</evidence>
<evidence type="ECO:0000313" key="2">
    <source>
        <dbReference type="EMBL" id="MPC49578.1"/>
    </source>
</evidence>
<reference evidence="2 3" key="1">
    <citation type="submission" date="2019-05" db="EMBL/GenBank/DDBJ databases">
        <title>Another draft genome of Portunus trituberculatus and its Hox gene families provides insights of decapod evolution.</title>
        <authorList>
            <person name="Jeong J.-H."/>
            <person name="Song I."/>
            <person name="Kim S."/>
            <person name="Choi T."/>
            <person name="Kim D."/>
            <person name="Ryu S."/>
            <person name="Kim W."/>
        </authorList>
    </citation>
    <scope>NUCLEOTIDE SEQUENCE [LARGE SCALE GENOMIC DNA]</scope>
    <source>
        <tissue evidence="2">Muscle</tissue>
    </source>
</reference>
<organism evidence="2 3">
    <name type="scientific">Portunus trituberculatus</name>
    <name type="common">Swimming crab</name>
    <name type="synonym">Neptunus trituberculatus</name>
    <dbReference type="NCBI Taxonomy" id="210409"/>
    <lineage>
        <taxon>Eukaryota</taxon>
        <taxon>Metazoa</taxon>
        <taxon>Ecdysozoa</taxon>
        <taxon>Arthropoda</taxon>
        <taxon>Crustacea</taxon>
        <taxon>Multicrustacea</taxon>
        <taxon>Malacostraca</taxon>
        <taxon>Eumalacostraca</taxon>
        <taxon>Eucarida</taxon>
        <taxon>Decapoda</taxon>
        <taxon>Pleocyemata</taxon>
        <taxon>Brachyura</taxon>
        <taxon>Eubrachyura</taxon>
        <taxon>Portunoidea</taxon>
        <taxon>Portunidae</taxon>
        <taxon>Portuninae</taxon>
        <taxon>Portunus</taxon>
    </lineage>
</organism>
<feature type="domain" description="DOCKER Lobe C" evidence="1">
    <location>
        <begin position="3"/>
        <end position="44"/>
    </location>
</feature>
<evidence type="ECO:0000313" key="3">
    <source>
        <dbReference type="Proteomes" id="UP000324222"/>
    </source>
</evidence>
<name>A0A5B7FXF0_PORTR</name>
<dbReference type="Pfam" id="PF20421">
    <property type="entry name" value="DHR-2_Lobe_C"/>
    <property type="match status" value="1"/>
</dbReference>
<protein>
    <recommendedName>
        <fullName evidence="1">DOCKER Lobe C domain-containing protein</fullName>
    </recommendedName>
</protein>
<dbReference type="InterPro" id="IPR043162">
    <property type="entry name" value="DOCK_C_lobe_C"/>
</dbReference>
<dbReference type="OrthoDB" id="47328at2759"/>
<proteinExistence type="predicted"/>
<dbReference type="EMBL" id="VSRR010008966">
    <property type="protein sequence ID" value="MPC49578.1"/>
    <property type="molecule type" value="Genomic_DNA"/>
</dbReference>
<sequence>MRQEFVCISKEALDLNSLVISSDQYEYQMALESNFSELLQSLSSILNEPLLAAQVAVDSVLKRSSQHYLSMISSPGGASSMYSITLAKSYQLYYFKCISSKFKT</sequence>
<comment type="caution">
    <text evidence="2">The sequence shown here is derived from an EMBL/GenBank/DDBJ whole genome shotgun (WGS) entry which is preliminary data.</text>
</comment>
<dbReference type="InterPro" id="IPR046773">
    <property type="entry name" value="DOCKER_Lobe_C"/>
</dbReference>
<accession>A0A5B7FXF0</accession>
<dbReference type="Proteomes" id="UP000324222">
    <property type="component" value="Unassembled WGS sequence"/>
</dbReference>
<gene>
    <name evidence="2" type="ORF">E2C01_043385</name>
</gene>
<dbReference type="AlphaFoldDB" id="A0A5B7FXF0"/>